<name>A0A9W4NHF8_9EURO</name>
<dbReference type="PANTHER" id="PTHR24305">
    <property type="entry name" value="CYTOCHROME P450"/>
    <property type="match status" value="1"/>
</dbReference>
<evidence type="ECO:0000256" key="4">
    <source>
        <dbReference type="ARBA" id="ARBA00022723"/>
    </source>
</evidence>
<dbReference type="CDD" id="cd02440">
    <property type="entry name" value="AdoMet_MTases"/>
    <property type="match status" value="1"/>
</dbReference>
<reference evidence="10" key="1">
    <citation type="submission" date="2021-07" db="EMBL/GenBank/DDBJ databases">
        <authorList>
            <person name="Branca A.L. A."/>
        </authorList>
    </citation>
    <scope>NUCLEOTIDE SEQUENCE</scope>
</reference>
<feature type="compositionally biased region" description="Polar residues" evidence="9">
    <location>
        <begin position="145"/>
        <end position="166"/>
    </location>
</feature>
<keyword evidence="7" id="KW-0503">Monooxygenase</keyword>
<dbReference type="InterPro" id="IPR029063">
    <property type="entry name" value="SAM-dependent_MTases_sf"/>
</dbReference>
<dbReference type="InterPro" id="IPR001128">
    <property type="entry name" value="Cyt_P450"/>
</dbReference>
<dbReference type="Proteomes" id="UP001152592">
    <property type="component" value="Unassembled WGS sequence"/>
</dbReference>
<dbReference type="GO" id="GO:0020037">
    <property type="term" value="F:heme binding"/>
    <property type="evidence" value="ECO:0007669"/>
    <property type="project" value="InterPro"/>
</dbReference>
<keyword evidence="5" id="KW-0560">Oxidoreductase</keyword>
<evidence type="ECO:0000256" key="9">
    <source>
        <dbReference type="SAM" id="MobiDB-lite"/>
    </source>
</evidence>
<dbReference type="GO" id="GO:0005506">
    <property type="term" value="F:iron ion binding"/>
    <property type="evidence" value="ECO:0007669"/>
    <property type="project" value="InterPro"/>
</dbReference>
<evidence type="ECO:0000256" key="1">
    <source>
        <dbReference type="ARBA" id="ARBA00001971"/>
    </source>
</evidence>
<dbReference type="Pfam" id="PF13489">
    <property type="entry name" value="Methyltransf_23"/>
    <property type="match status" value="1"/>
</dbReference>
<keyword evidence="4 8" id="KW-0479">Metal-binding</keyword>
<comment type="caution">
    <text evidence="10">The sequence shown here is derived from an EMBL/GenBank/DDBJ whole genome shotgun (WGS) entry which is preliminary data.</text>
</comment>
<feature type="compositionally biased region" description="Polar residues" evidence="9">
    <location>
        <begin position="1"/>
        <end position="10"/>
    </location>
</feature>
<dbReference type="InterPro" id="IPR036396">
    <property type="entry name" value="Cyt_P450_sf"/>
</dbReference>
<dbReference type="PROSITE" id="PS00086">
    <property type="entry name" value="CYTOCHROME_P450"/>
    <property type="match status" value="1"/>
</dbReference>
<dbReference type="Gene3D" id="3.40.50.150">
    <property type="entry name" value="Vaccinia Virus protein VP39"/>
    <property type="match status" value="1"/>
</dbReference>
<evidence type="ECO:0000256" key="2">
    <source>
        <dbReference type="ARBA" id="ARBA00010617"/>
    </source>
</evidence>
<dbReference type="Gene3D" id="1.10.630.10">
    <property type="entry name" value="Cytochrome P450"/>
    <property type="match status" value="1"/>
</dbReference>
<protein>
    <submittedName>
        <fullName evidence="10">Uncharacterized protein</fullName>
    </submittedName>
</protein>
<dbReference type="CDD" id="cd11058">
    <property type="entry name" value="CYP60B-like"/>
    <property type="match status" value="1"/>
</dbReference>
<dbReference type="SUPFAM" id="SSF48264">
    <property type="entry name" value="Cytochrome P450"/>
    <property type="match status" value="1"/>
</dbReference>
<dbReference type="GO" id="GO:0016705">
    <property type="term" value="F:oxidoreductase activity, acting on paired donors, with incorporation or reduction of molecular oxygen"/>
    <property type="evidence" value="ECO:0007669"/>
    <property type="project" value="InterPro"/>
</dbReference>
<dbReference type="EMBL" id="CAJVPD010000222">
    <property type="protein sequence ID" value="CAG8370188.1"/>
    <property type="molecule type" value="Genomic_DNA"/>
</dbReference>
<dbReference type="Pfam" id="PF00067">
    <property type="entry name" value="p450"/>
    <property type="match status" value="1"/>
</dbReference>
<proteinExistence type="inferred from homology"/>
<evidence type="ECO:0000313" key="10">
    <source>
        <dbReference type="EMBL" id="CAG8370188.1"/>
    </source>
</evidence>
<feature type="compositionally biased region" description="Polar residues" evidence="9">
    <location>
        <begin position="36"/>
        <end position="47"/>
    </location>
</feature>
<dbReference type="GO" id="GO:0043386">
    <property type="term" value="P:mycotoxin biosynthetic process"/>
    <property type="evidence" value="ECO:0007669"/>
    <property type="project" value="UniProtKB-ARBA"/>
</dbReference>
<dbReference type="InterPro" id="IPR017972">
    <property type="entry name" value="Cyt_P450_CS"/>
</dbReference>
<dbReference type="PRINTS" id="PR00463">
    <property type="entry name" value="EP450I"/>
</dbReference>
<gene>
    <name evidence="10" type="ORF">PSALAMII_LOCUS4561</name>
</gene>
<evidence type="ECO:0000256" key="7">
    <source>
        <dbReference type="ARBA" id="ARBA00023033"/>
    </source>
</evidence>
<keyword evidence="3 8" id="KW-0349">Heme</keyword>
<dbReference type="OrthoDB" id="691673at2759"/>
<evidence type="ECO:0000256" key="3">
    <source>
        <dbReference type="ARBA" id="ARBA00022617"/>
    </source>
</evidence>
<comment type="cofactor">
    <cofactor evidence="1 8">
        <name>heme</name>
        <dbReference type="ChEBI" id="CHEBI:30413"/>
    </cofactor>
</comment>
<evidence type="ECO:0000256" key="6">
    <source>
        <dbReference type="ARBA" id="ARBA00023004"/>
    </source>
</evidence>
<dbReference type="InterPro" id="IPR002401">
    <property type="entry name" value="Cyt_P450_E_grp-I"/>
</dbReference>
<organism evidence="10 11">
    <name type="scientific">Penicillium salamii</name>
    <dbReference type="NCBI Taxonomy" id="1612424"/>
    <lineage>
        <taxon>Eukaryota</taxon>
        <taxon>Fungi</taxon>
        <taxon>Dikarya</taxon>
        <taxon>Ascomycota</taxon>
        <taxon>Pezizomycotina</taxon>
        <taxon>Eurotiomycetes</taxon>
        <taxon>Eurotiomycetidae</taxon>
        <taxon>Eurotiales</taxon>
        <taxon>Aspergillaceae</taxon>
        <taxon>Penicillium</taxon>
    </lineage>
</organism>
<dbReference type="InterPro" id="IPR050121">
    <property type="entry name" value="Cytochrome_P450_monoxygenase"/>
</dbReference>
<dbReference type="AlphaFoldDB" id="A0A9W4NHF8"/>
<accession>A0A9W4NHF8</accession>
<feature type="binding site" description="axial binding residue" evidence="8">
    <location>
        <position position="1035"/>
    </location>
    <ligand>
        <name>heme</name>
        <dbReference type="ChEBI" id="CHEBI:30413"/>
    </ligand>
    <ligandPart>
        <name>Fe</name>
        <dbReference type="ChEBI" id="CHEBI:18248"/>
    </ligandPart>
</feature>
<feature type="region of interest" description="Disordered" evidence="9">
    <location>
        <begin position="99"/>
        <end position="125"/>
    </location>
</feature>
<dbReference type="PRINTS" id="PR00385">
    <property type="entry name" value="P450"/>
</dbReference>
<dbReference type="PANTHER" id="PTHR24305:SF210">
    <property type="entry name" value="CYTOCHROME P450 MONOOXYGENASE ASQL-RELATED"/>
    <property type="match status" value="1"/>
</dbReference>
<evidence type="ECO:0000313" key="11">
    <source>
        <dbReference type="Proteomes" id="UP001152592"/>
    </source>
</evidence>
<feature type="region of interest" description="Disordered" evidence="9">
    <location>
        <begin position="1"/>
        <end position="67"/>
    </location>
</feature>
<dbReference type="SUPFAM" id="SSF53335">
    <property type="entry name" value="S-adenosyl-L-methionine-dependent methyltransferases"/>
    <property type="match status" value="1"/>
</dbReference>
<evidence type="ECO:0000256" key="5">
    <source>
        <dbReference type="ARBA" id="ARBA00023002"/>
    </source>
</evidence>
<evidence type="ECO:0000256" key="8">
    <source>
        <dbReference type="PIRSR" id="PIRSR602401-1"/>
    </source>
</evidence>
<sequence length="1103" mass="123152">MSRRQPTQSPRGHHGIMASDQVILPASCIPSKRPLDTTSEISSTSQAMIGLSDDELRKAAGGPSAPEQRLFLESSRTHSNYCSAMSSVSHLAHLNTLEEAPGDTSDVKRSMASDPRLSHSAPDTLPILSGDEEIEGRMFLPGCLSPTSPAPSGNNAEMNLPNSPESVQPAPDSIPVASMQSLPFIAPDEIDDLDSEASEADSSTESSSVFEEDLTSTYTASLLSEAENFTYENGRRYHSYREGTYVLPNDEPEQDRQDLLHHVRNLVLRGRLFHAPLEKNIQRVLDIGTGTGIWAIDFADAFPSAQVIGIDLSPIQPAWVPPNCRFIVDDAEAAWLYSRSQPFDYIHSRDMGGSISDWPRLLAQGFQHLRPGGWIELCEFEVMLRSDDDSIALAPTLCEFLGHLDQASARFNRPMNIARYHRQHLIEAGFENVHDDTFKVPSSSWPTDPLNKEIGKYNLCSLLLAVESYSLALFTRVLGWSNERTQVFLAGVRRELKNPDVRSYCILHVVYGRKPSHHLTWLFLLWSRASQTQLNPDYIEPCLSGSIFPCGTSLLPIQCLGSQITGTQLLHAWLVAYVHPHAHKSATQHRPGVNHQQPFLWLIYSIAYAFFSPLRHFPGPFLWSISRIPSNISVLRGTNHLDILALHAKYGPVVRIGPNELAFNTPQAFRDIYGAGLGGTCFPKDRSHYEPPANGVDHLVCAVDDACHARQRRLIAHAFSKKALREQEGLIGGYVDTLITKLRTSIREGTSAVDIKAWMNFTTFDITGDLMFGESFDCLKDKRLHPWIGMIFNSMKAIAFIGVVNQFPALKGLLNRLLPGDVKRVGQEHFELTAQKVDKLLEANISRSDFLSAMLQNGLSEQMGQYDAGERIMTRAEIHSNGFMYLLTLTSLIVAGSETSATLLSGCIYYLCRTPRVMAKLTTEIRSAFTQDSNMTFRALGDLTYLAAVIDESLRMYPPFVTSLARLVPTGGALVSGHFVPERTVVACHHYASYHSESNFRYPDQFIPERWLGDPAFENDRKDALQPFSLGPRACLGKDLANCEIRLILCKLLFNFDLQLHPESVDWPNQKVYYLWSKPSLMVSLKDRLSNSQTERPRLFMTS</sequence>
<comment type="similarity">
    <text evidence="2">Belongs to the cytochrome P450 family.</text>
</comment>
<keyword evidence="6 8" id="KW-0408">Iron</keyword>
<feature type="region of interest" description="Disordered" evidence="9">
    <location>
        <begin position="145"/>
        <end position="175"/>
    </location>
</feature>
<dbReference type="GO" id="GO:0004497">
    <property type="term" value="F:monooxygenase activity"/>
    <property type="evidence" value="ECO:0007669"/>
    <property type="project" value="UniProtKB-KW"/>
</dbReference>